<dbReference type="Pfam" id="PF12625">
    <property type="entry name" value="Arabinose_bd"/>
    <property type="match status" value="1"/>
</dbReference>
<dbReference type="Gene3D" id="1.10.10.60">
    <property type="entry name" value="Homeodomain-like"/>
    <property type="match status" value="1"/>
</dbReference>
<reference evidence="5 6" key="1">
    <citation type="journal article" date="2015" name="Stand. Genomic Sci.">
        <title>Genomic Encyclopedia of Bacterial and Archaeal Type Strains, Phase III: the genomes of soil and plant-associated and newly described type strains.</title>
        <authorList>
            <person name="Whitman W.B."/>
            <person name="Woyke T."/>
            <person name="Klenk H.P."/>
            <person name="Zhou Y."/>
            <person name="Lilburn T.G."/>
            <person name="Beck B.J."/>
            <person name="De Vos P."/>
            <person name="Vandamme P."/>
            <person name="Eisen J.A."/>
            <person name="Garrity G."/>
            <person name="Hugenholtz P."/>
            <person name="Kyrpides N.C."/>
        </authorList>
    </citation>
    <scope>NUCLEOTIDE SEQUENCE [LARGE SCALE GENOMIC DNA]</scope>
    <source>
        <strain evidence="5 6">CGMCC 1.10822</strain>
    </source>
</reference>
<name>A0A562RJM9_9BURK</name>
<dbReference type="PANTHER" id="PTHR47894">
    <property type="entry name" value="HTH-TYPE TRANSCRIPTIONAL REGULATOR GADX"/>
    <property type="match status" value="1"/>
</dbReference>
<keyword evidence="2 5" id="KW-0238">DNA-binding</keyword>
<dbReference type="AlphaFoldDB" id="A0A562RJM9"/>
<evidence type="ECO:0000313" key="5">
    <source>
        <dbReference type="EMBL" id="TWI69248.1"/>
    </source>
</evidence>
<dbReference type="Pfam" id="PF12833">
    <property type="entry name" value="HTH_18"/>
    <property type="match status" value="1"/>
</dbReference>
<dbReference type="GO" id="GO:0000976">
    <property type="term" value="F:transcription cis-regulatory region binding"/>
    <property type="evidence" value="ECO:0007669"/>
    <property type="project" value="TreeGrafter"/>
</dbReference>
<dbReference type="InterPro" id="IPR009057">
    <property type="entry name" value="Homeodomain-like_sf"/>
</dbReference>
<gene>
    <name evidence="5" type="ORF">IP91_00315</name>
</gene>
<keyword evidence="3" id="KW-0804">Transcription</keyword>
<dbReference type="InterPro" id="IPR018060">
    <property type="entry name" value="HTH_AraC"/>
</dbReference>
<comment type="caution">
    <text evidence="5">The sequence shown here is derived from an EMBL/GenBank/DDBJ whole genome shotgun (WGS) entry which is preliminary data.</text>
</comment>
<evidence type="ECO:0000259" key="4">
    <source>
        <dbReference type="PROSITE" id="PS01124"/>
    </source>
</evidence>
<dbReference type="InterPro" id="IPR032687">
    <property type="entry name" value="AraC-type_N"/>
</dbReference>
<accession>A0A562RJM9</accession>
<dbReference type="GO" id="GO:0003700">
    <property type="term" value="F:DNA-binding transcription factor activity"/>
    <property type="evidence" value="ECO:0007669"/>
    <property type="project" value="InterPro"/>
</dbReference>
<evidence type="ECO:0000256" key="1">
    <source>
        <dbReference type="ARBA" id="ARBA00023015"/>
    </source>
</evidence>
<evidence type="ECO:0000313" key="6">
    <source>
        <dbReference type="Proteomes" id="UP000318431"/>
    </source>
</evidence>
<dbReference type="Proteomes" id="UP000318431">
    <property type="component" value="Unassembled WGS sequence"/>
</dbReference>
<organism evidence="5 6">
    <name type="scientific">Pseudoduganella lurida</name>
    <dbReference type="NCBI Taxonomy" id="1036180"/>
    <lineage>
        <taxon>Bacteria</taxon>
        <taxon>Pseudomonadati</taxon>
        <taxon>Pseudomonadota</taxon>
        <taxon>Betaproteobacteria</taxon>
        <taxon>Burkholderiales</taxon>
        <taxon>Oxalobacteraceae</taxon>
        <taxon>Telluria group</taxon>
        <taxon>Pseudoduganella</taxon>
    </lineage>
</organism>
<keyword evidence="6" id="KW-1185">Reference proteome</keyword>
<feature type="domain" description="HTH araC/xylS-type" evidence="4">
    <location>
        <begin position="165"/>
        <end position="264"/>
    </location>
</feature>
<proteinExistence type="predicted"/>
<sequence>MRFGAEGIARGYAVAAIVSLHAPDFRQALVTLSRYKRQTCPELVEFAVEGDEATVRYRWLLATGDVPRLLVDTTMASLKELARRGSGGRIAPVRLELARRPADQELLRSHFGCPIVFGATHDAMVFERSALDVPFVAAEGGAFADVLANVETLIAEDAGASMLVGDLRVAIARQLSEGRPPGIGEIARRLGVSSRTLQRRLDACGTSFQRQLAEVRRIMASRLLRHTDLDVVAIGMLLGFAEPNSFARAFRTWEQTTPLRWRDGQTMNRPSITRETHE</sequence>
<dbReference type="SUPFAM" id="SSF46689">
    <property type="entry name" value="Homeodomain-like"/>
    <property type="match status" value="1"/>
</dbReference>
<evidence type="ECO:0000256" key="3">
    <source>
        <dbReference type="ARBA" id="ARBA00023163"/>
    </source>
</evidence>
<evidence type="ECO:0000256" key="2">
    <source>
        <dbReference type="ARBA" id="ARBA00023125"/>
    </source>
</evidence>
<protein>
    <submittedName>
        <fullName evidence="5">AraC-like DNA-binding protein</fullName>
    </submittedName>
</protein>
<dbReference type="EMBL" id="VLLB01000001">
    <property type="protein sequence ID" value="TWI69248.1"/>
    <property type="molecule type" value="Genomic_DNA"/>
</dbReference>
<dbReference type="SMART" id="SM00342">
    <property type="entry name" value="HTH_ARAC"/>
    <property type="match status" value="1"/>
</dbReference>
<keyword evidence="1" id="KW-0805">Transcription regulation</keyword>
<dbReference type="PROSITE" id="PS01124">
    <property type="entry name" value="HTH_ARAC_FAMILY_2"/>
    <property type="match status" value="1"/>
</dbReference>
<dbReference type="PANTHER" id="PTHR47894:SF1">
    <property type="entry name" value="HTH-TYPE TRANSCRIPTIONAL REGULATOR VQSM"/>
    <property type="match status" value="1"/>
</dbReference>
<dbReference type="GO" id="GO:0005829">
    <property type="term" value="C:cytosol"/>
    <property type="evidence" value="ECO:0007669"/>
    <property type="project" value="TreeGrafter"/>
</dbReference>